<proteinExistence type="predicted"/>
<dbReference type="AlphaFoldDB" id="A0A5C6BEJ7"/>
<dbReference type="EMBL" id="SJPP01000002">
    <property type="protein sequence ID" value="TWU09716.1"/>
    <property type="molecule type" value="Genomic_DNA"/>
</dbReference>
<organism evidence="1 2">
    <name type="scientific">Symmachiella macrocystis</name>
    <dbReference type="NCBI Taxonomy" id="2527985"/>
    <lineage>
        <taxon>Bacteria</taxon>
        <taxon>Pseudomonadati</taxon>
        <taxon>Planctomycetota</taxon>
        <taxon>Planctomycetia</taxon>
        <taxon>Planctomycetales</taxon>
        <taxon>Planctomycetaceae</taxon>
        <taxon>Symmachiella</taxon>
    </lineage>
</organism>
<evidence type="ECO:0000313" key="2">
    <source>
        <dbReference type="Proteomes" id="UP000320735"/>
    </source>
</evidence>
<comment type="caution">
    <text evidence="1">The sequence shown here is derived from an EMBL/GenBank/DDBJ whole genome shotgun (WGS) entry which is preliminary data.</text>
</comment>
<protein>
    <submittedName>
        <fullName evidence="1">Uncharacterized protein</fullName>
    </submittedName>
</protein>
<gene>
    <name evidence="1" type="ORF">CA54_49580</name>
</gene>
<accession>A0A5C6BEJ7</accession>
<keyword evidence="2" id="KW-1185">Reference proteome</keyword>
<reference evidence="1 2" key="1">
    <citation type="submission" date="2019-02" db="EMBL/GenBank/DDBJ databases">
        <title>Deep-cultivation of Planctomycetes and their phenomic and genomic characterization uncovers novel biology.</title>
        <authorList>
            <person name="Wiegand S."/>
            <person name="Jogler M."/>
            <person name="Boedeker C."/>
            <person name="Pinto D."/>
            <person name="Vollmers J."/>
            <person name="Rivas-Marin E."/>
            <person name="Kohn T."/>
            <person name="Peeters S.H."/>
            <person name="Heuer A."/>
            <person name="Rast P."/>
            <person name="Oberbeckmann S."/>
            <person name="Bunk B."/>
            <person name="Jeske O."/>
            <person name="Meyerdierks A."/>
            <person name="Storesund J.E."/>
            <person name="Kallscheuer N."/>
            <person name="Luecker S."/>
            <person name="Lage O.M."/>
            <person name="Pohl T."/>
            <person name="Merkel B.J."/>
            <person name="Hornburger P."/>
            <person name="Mueller R.-W."/>
            <person name="Bruemmer F."/>
            <person name="Labrenz M."/>
            <person name="Spormann A.M."/>
            <person name="Op Den Camp H."/>
            <person name="Overmann J."/>
            <person name="Amann R."/>
            <person name="Jetten M.S.M."/>
            <person name="Mascher T."/>
            <person name="Medema M.H."/>
            <person name="Devos D.P."/>
            <person name="Kaster A.-K."/>
            <person name="Ovreas L."/>
            <person name="Rohde M."/>
            <person name="Galperin M.Y."/>
            <person name="Jogler C."/>
        </authorList>
    </citation>
    <scope>NUCLEOTIDE SEQUENCE [LARGE SCALE GENOMIC DNA]</scope>
    <source>
        <strain evidence="1 2">CA54</strain>
    </source>
</reference>
<evidence type="ECO:0000313" key="1">
    <source>
        <dbReference type="EMBL" id="TWU09716.1"/>
    </source>
</evidence>
<name>A0A5C6BEJ7_9PLAN</name>
<dbReference type="Proteomes" id="UP000320735">
    <property type="component" value="Unassembled WGS sequence"/>
</dbReference>
<sequence>MTRHAFNVSDTFVIQGRGVVVTTDKRYEDLPSWLALKIGDDIEIRSESNPVRTHVAGIEFINPWTPKTPFGFLLPADVPNDRVTVGCEIWVTEASVINPPRCE</sequence>